<evidence type="ECO:0000313" key="2">
    <source>
        <dbReference type="EMBL" id="KAG5524573.1"/>
    </source>
</evidence>
<feature type="chain" id="PRO_5043327711" evidence="1">
    <location>
        <begin position="34"/>
        <end position="250"/>
    </location>
</feature>
<organism evidence="2 3">
    <name type="scientific">Rhododendron griersonianum</name>
    <dbReference type="NCBI Taxonomy" id="479676"/>
    <lineage>
        <taxon>Eukaryota</taxon>
        <taxon>Viridiplantae</taxon>
        <taxon>Streptophyta</taxon>
        <taxon>Embryophyta</taxon>
        <taxon>Tracheophyta</taxon>
        <taxon>Spermatophyta</taxon>
        <taxon>Magnoliopsida</taxon>
        <taxon>eudicotyledons</taxon>
        <taxon>Gunneridae</taxon>
        <taxon>Pentapetalae</taxon>
        <taxon>asterids</taxon>
        <taxon>Ericales</taxon>
        <taxon>Ericaceae</taxon>
        <taxon>Ericoideae</taxon>
        <taxon>Rhodoreae</taxon>
        <taxon>Rhododendron</taxon>
    </lineage>
</organism>
<accession>A0AAV6I7F4</accession>
<reference evidence="2" key="1">
    <citation type="submission" date="2020-08" db="EMBL/GenBank/DDBJ databases">
        <title>Plant Genome Project.</title>
        <authorList>
            <person name="Zhang R.-G."/>
        </authorList>
    </citation>
    <scope>NUCLEOTIDE SEQUENCE</scope>
    <source>
        <strain evidence="2">WSP0</strain>
        <tissue evidence="2">Leaf</tissue>
    </source>
</reference>
<dbReference type="AlphaFoldDB" id="A0AAV6I7F4"/>
<proteinExistence type="predicted"/>
<keyword evidence="3" id="KW-1185">Reference proteome</keyword>
<evidence type="ECO:0000313" key="3">
    <source>
        <dbReference type="Proteomes" id="UP000823749"/>
    </source>
</evidence>
<comment type="caution">
    <text evidence="2">The sequence shown here is derived from an EMBL/GenBank/DDBJ whole genome shotgun (WGS) entry which is preliminary data.</text>
</comment>
<feature type="signal peptide" evidence="1">
    <location>
        <begin position="1"/>
        <end position="33"/>
    </location>
</feature>
<gene>
    <name evidence="2" type="ORF">RHGRI_031291</name>
</gene>
<evidence type="ECO:0000256" key="1">
    <source>
        <dbReference type="SAM" id="SignalP"/>
    </source>
</evidence>
<sequence length="250" mass="27905">MRRFTQSQAVFLEATFVLLLLWLAFCFSSDSESYEMDAPHALRMTKCLKLASENDEVTKCLKLASKNDEVLFVVGLNHYKKNGVSRHLKTGTLWNGVTGARTSALPPTPSNWMASYFAVLGFALSEKKWAKAYFGAYERLHNKALFFGVVSDPICESAPSLTDYDSGISLEKGILLKMVRKCQNGMEMLKLSRAMKDADDPPTHCRHASTASDMSSVSSQCFSCNREKKVDTPCVSEIVMERNRSDVVDI</sequence>
<keyword evidence="1" id="KW-0732">Signal</keyword>
<protein>
    <submittedName>
        <fullName evidence="2">Uncharacterized protein</fullName>
    </submittedName>
</protein>
<dbReference type="Proteomes" id="UP000823749">
    <property type="component" value="Chromosome 11"/>
</dbReference>
<name>A0AAV6I7F4_9ERIC</name>
<dbReference type="EMBL" id="JACTNZ010000011">
    <property type="protein sequence ID" value="KAG5524573.1"/>
    <property type="molecule type" value="Genomic_DNA"/>
</dbReference>